<feature type="region of interest" description="Disordered" evidence="1">
    <location>
        <begin position="164"/>
        <end position="203"/>
    </location>
</feature>
<feature type="compositionally biased region" description="Basic and acidic residues" evidence="1">
    <location>
        <begin position="178"/>
        <end position="187"/>
    </location>
</feature>
<evidence type="ECO:0000256" key="1">
    <source>
        <dbReference type="SAM" id="MobiDB-lite"/>
    </source>
</evidence>
<proteinExistence type="predicted"/>
<evidence type="ECO:0000313" key="4">
    <source>
        <dbReference type="Proteomes" id="UP000467841"/>
    </source>
</evidence>
<keyword evidence="4" id="KW-1185">Reference proteome</keyword>
<sequence length="370" mass="42173">MLSFRQAALRSGSTTAITISPTLRSSHTLRPLMRTDTFILNPLALGTYSQIHMLQSPRHKWFPSSSTYLDWKDVPSGGTKHGCGVPVHFWNNPTFTEISEALGTVTNIEARKARFQVSINAYAPLQFERKSGLFKWRYRERQADLQRFTKILLHLEEDLRRPRENRYNTTQNQTWRPKQKEETRYRQLDTPNSRVSDKNRGSVDTRAYCQRTVTDIPNNKVEIGTKANDLLITYPRDTEPETIGKTKGKALAVELSKSEKLQQFLQQNPQPGNLTIREQSNPIVPPVSKSFDSPNTEQNPIEKNIAVTPIADDLMEEPEEGELTQAEINNMINELADSVLDEKMLENDDLLGEELGEEMGSDDDLIETLS</sequence>
<feature type="region of interest" description="Disordered" evidence="1">
    <location>
        <begin position="350"/>
        <end position="370"/>
    </location>
</feature>
<gene>
    <name evidence="2" type="ORF">MERR_LOCUS20764</name>
    <name evidence="3" type="ORF">MERR_LOCUS24293</name>
</gene>
<protein>
    <recommendedName>
        <fullName evidence="5">DUF4283 domain-containing protein</fullName>
    </recommendedName>
</protein>
<reference evidence="2 4" key="1">
    <citation type="submission" date="2020-01" db="EMBL/GenBank/DDBJ databases">
        <authorList>
            <person name="Mishra B."/>
        </authorList>
    </citation>
    <scope>NUCLEOTIDE SEQUENCE [LARGE SCALE GENOMIC DNA]</scope>
</reference>
<evidence type="ECO:0008006" key="5">
    <source>
        <dbReference type="Google" id="ProtNLM"/>
    </source>
</evidence>
<dbReference type="Proteomes" id="UP000467841">
    <property type="component" value="Unassembled WGS sequence"/>
</dbReference>
<name>A0A6D2J901_9BRAS</name>
<feature type="compositionally biased region" description="Polar residues" evidence="1">
    <location>
        <begin position="167"/>
        <end position="176"/>
    </location>
</feature>
<organism evidence="2 4">
    <name type="scientific">Microthlaspi erraticum</name>
    <dbReference type="NCBI Taxonomy" id="1685480"/>
    <lineage>
        <taxon>Eukaryota</taxon>
        <taxon>Viridiplantae</taxon>
        <taxon>Streptophyta</taxon>
        <taxon>Embryophyta</taxon>
        <taxon>Tracheophyta</taxon>
        <taxon>Spermatophyta</taxon>
        <taxon>Magnoliopsida</taxon>
        <taxon>eudicotyledons</taxon>
        <taxon>Gunneridae</taxon>
        <taxon>Pentapetalae</taxon>
        <taxon>rosids</taxon>
        <taxon>malvids</taxon>
        <taxon>Brassicales</taxon>
        <taxon>Brassicaceae</taxon>
        <taxon>Coluteocarpeae</taxon>
        <taxon>Microthlaspi</taxon>
    </lineage>
</organism>
<accession>A0A6D2J901</accession>
<dbReference type="AlphaFoldDB" id="A0A6D2J901"/>
<dbReference type="EMBL" id="CACVBM020001168">
    <property type="protein sequence ID" value="CAA7037058.1"/>
    <property type="molecule type" value="Genomic_DNA"/>
</dbReference>
<evidence type="ECO:0000313" key="3">
    <source>
        <dbReference type="EMBL" id="CAA7037058.1"/>
    </source>
</evidence>
<evidence type="ECO:0000313" key="2">
    <source>
        <dbReference type="EMBL" id="CAA7033529.1"/>
    </source>
</evidence>
<dbReference type="EMBL" id="CACVBM020001133">
    <property type="protein sequence ID" value="CAA7033529.1"/>
    <property type="molecule type" value="Genomic_DNA"/>
</dbReference>